<evidence type="ECO:0000313" key="2">
    <source>
        <dbReference type="Proteomes" id="UP000032512"/>
    </source>
</evidence>
<accession>A0A0D6Z838</accession>
<keyword evidence="2" id="KW-1185">Reference proteome</keyword>
<gene>
    <name evidence="1" type="ORF">UB32_11100</name>
</gene>
<proteinExistence type="predicted"/>
<dbReference type="EMBL" id="JXIQ01000087">
    <property type="protein sequence ID" value="KIY21944.1"/>
    <property type="molecule type" value="Genomic_DNA"/>
</dbReference>
<name>A0A0D6Z838_9BACI</name>
<dbReference type="AlphaFoldDB" id="A0A0D6Z838"/>
<comment type="caution">
    <text evidence="1">The sequence shown here is derived from an EMBL/GenBank/DDBJ whole genome shotgun (WGS) entry which is preliminary data.</text>
</comment>
<sequence>MNRNKMFNRFAKGRSHVYFSELGGSNERSNIVNGYVKCKLIHTTGESLIVPDLIILEEDEENYFKWIQPLSFFGCRLAITDNDTIHSSIVVDISNKQTIELRFSNNDFVRGYDDYSELYKCEIHAPKGLSEYATGTGYFKENFEPYIRLYHHTTAVAKESIMKSEHFYDSRGNFAGTKELTSIGYLYLTCLDKIVNEADLQQVAMSSQKYIFLRTDDDVHIRRLRVLHRQTKELEAVIPLDVNVQAIASQHLHRHLIGATYYAICNPFIYRIGVEPNGGIDFIDSTIEQGNTKKADYIVAGDCRTIEGLIAPYDEENTEYIYKIEKVSESGNPNALEFWLTNRNSDQYTDKEVEFTEFKK</sequence>
<reference evidence="1 2" key="1">
    <citation type="submission" date="2015-01" db="EMBL/GenBank/DDBJ databases">
        <title>Draft genome sequences of the supercritical CO2 tolerant bacteria Bacillus subterraneus MITOT1 and Bacillus cereus MIT0214.</title>
        <authorList>
            <person name="Peet K.C."/>
            <person name="Thompson J.R."/>
        </authorList>
    </citation>
    <scope>NUCLEOTIDE SEQUENCE [LARGE SCALE GENOMIC DNA]</scope>
    <source>
        <strain evidence="1 2">MITOT1</strain>
    </source>
</reference>
<organism evidence="1 2">
    <name type="scientific">Mesobacillus subterraneus</name>
    <dbReference type="NCBI Taxonomy" id="285983"/>
    <lineage>
        <taxon>Bacteria</taxon>
        <taxon>Bacillati</taxon>
        <taxon>Bacillota</taxon>
        <taxon>Bacilli</taxon>
        <taxon>Bacillales</taxon>
        <taxon>Bacillaceae</taxon>
        <taxon>Mesobacillus</taxon>
    </lineage>
</organism>
<dbReference type="Proteomes" id="UP000032512">
    <property type="component" value="Unassembled WGS sequence"/>
</dbReference>
<dbReference type="OrthoDB" id="2956581at2"/>
<dbReference type="RefSeq" id="WP_044393798.1">
    <property type="nucleotide sequence ID" value="NZ_JXIQ01000087.1"/>
</dbReference>
<protein>
    <submittedName>
        <fullName evidence="1">Uncharacterized protein</fullName>
    </submittedName>
</protein>
<dbReference type="PATRIC" id="fig|285983.3.peg.871"/>
<evidence type="ECO:0000313" key="1">
    <source>
        <dbReference type="EMBL" id="KIY21944.1"/>
    </source>
</evidence>